<dbReference type="Pfam" id="PF07683">
    <property type="entry name" value="CobW_C"/>
    <property type="match status" value="1"/>
</dbReference>
<evidence type="ECO:0000259" key="7">
    <source>
        <dbReference type="SMART" id="SM00833"/>
    </source>
</evidence>
<comment type="function">
    <text evidence="5">Zinc chaperone that directly transfers zinc cofactor to target proteins, thereby activating them. Zinc is transferred from the CXCC motif in the GTPase domain to the zinc binding site in target proteins in a process requiring GTP hydrolysis.</text>
</comment>
<name>A0ABW8Z374_9BURK</name>
<protein>
    <submittedName>
        <fullName evidence="8">GTP-binding protein</fullName>
    </submittedName>
</protein>
<dbReference type="InterPro" id="IPR036627">
    <property type="entry name" value="CobW-likC_sf"/>
</dbReference>
<accession>A0ABW8Z374</accession>
<gene>
    <name evidence="8" type="ORF">PQR63_00945</name>
</gene>
<dbReference type="InterPro" id="IPR027417">
    <property type="entry name" value="P-loop_NTPase"/>
</dbReference>
<dbReference type="InterPro" id="IPR003495">
    <property type="entry name" value="CobW/HypB/UreG_nucleotide-bd"/>
</dbReference>
<dbReference type="SUPFAM" id="SSF52540">
    <property type="entry name" value="P-loop containing nucleoside triphosphate hydrolases"/>
    <property type="match status" value="1"/>
</dbReference>
<organism evidence="8 9">
    <name type="scientific">Herbaspirillum rhizosphaerae</name>
    <dbReference type="NCBI Taxonomy" id="346179"/>
    <lineage>
        <taxon>Bacteria</taxon>
        <taxon>Pseudomonadati</taxon>
        <taxon>Pseudomonadota</taxon>
        <taxon>Betaproteobacteria</taxon>
        <taxon>Burkholderiales</taxon>
        <taxon>Oxalobacteraceae</taxon>
        <taxon>Herbaspirillum</taxon>
    </lineage>
</organism>
<dbReference type="InterPro" id="IPR051927">
    <property type="entry name" value="Zn_Chap_cDPG_Synth"/>
</dbReference>
<keyword evidence="1" id="KW-0547">Nucleotide-binding</keyword>
<dbReference type="SMART" id="SM00833">
    <property type="entry name" value="CobW_C"/>
    <property type="match status" value="1"/>
</dbReference>
<dbReference type="EMBL" id="JAQQFR010000001">
    <property type="protein sequence ID" value="MFL9876930.1"/>
    <property type="molecule type" value="Genomic_DNA"/>
</dbReference>
<dbReference type="CDD" id="cd03112">
    <property type="entry name" value="CobW-like"/>
    <property type="match status" value="1"/>
</dbReference>
<evidence type="ECO:0000256" key="1">
    <source>
        <dbReference type="ARBA" id="ARBA00022741"/>
    </source>
</evidence>
<keyword evidence="9" id="KW-1185">Reference proteome</keyword>
<comment type="similarity">
    <text evidence="4">Belongs to the SIMIBI class G3E GTPase family. ZNG1 subfamily.</text>
</comment>
<dbReference type="RefSeq" id="WP_408164828.1">
    <property type="nucleotide sequence ID" value="NZ_JAQQFR010000001.1"/>
</dbReference>
<sequence>MPAIDQRITRSQDPRLPVTVLSGFLGAGKTTLLNHILSNREGLRVAVIVNDMSEVNIDASLVEKSATNNGAALSRTEEKLVEMSNGCICCTLREDLLMEVRKLAVEGRFDYLLIESTGIGEPMPVAATFDFTDEQGNSLNDIARIDTMVTVVDAVNLLRDFSSDDLLEQRGAIAGDGDNRTLAGLLTEQIEFADVVVISKLDMVTEAQLQAVMGVVKALNPEAEIVPAERGNVPLSKLLGTGKFDLDKASSMAGWAKELAGEHHPETEEYGISSFVLRSREPLHPQRFSDFLQQPLSGLIRAKGYVWLASRPEWALSYSRAGNTATLEPVGQWWAAAQDRMPPRGSPQRAAIDATWEEPYGDRICEVVFIGQNMDRELIENAFKDAQLSFTETRKGMRHWQTFADPFPDWTRIEEEDAAMADV</sequence>
<keyword evidence="3" id="KW-0143">Chaperone</keyword>
<evidence type="ECO:0000256" key="4">
    <source>
        <dbReference type="ARBA" id="ARBA00034320"/>
    </source>
</evidence>
<keyword evidence="2" id="KW-0378">Hydrolase</keyword>
<dbReference type="PANTHER" id="PTHR43603">
    <property type="entry name" value="COBW DOMAIN-CONTAINING PROTEIN DDB_G0274527"/>
    <property type="match status" value="1"/>
</dbReference>
<dbReference type="InterPro" id="IPR011629">
    <property type="entry name" value="CobW-like_C"/>
</dbReference>
<evidence type="ECO:0000256" key="3">
    <source>
        <dbReference type="ARBA" id="ARBA00023186"/>
    </source>
</evidence>
<reference evidence="8 9" key="1">
    <citation type="journal article" date="2024" name="Chem. Sci.">
        <title>Discovery of megapolipeptins by genome mining of a Burkholderiales bacteria collection.</title>
        <authorList>
            <person name="Paulo B.S."/>
            <person name="Recchia M.J.J."/>
            <person name="Lee S."/>
            <person name="Fergusson C.H."/>
            <person name="Romanowski S.B."/>
            <person name="Hernandez A."/>
            <person name="Krull N."/>
            <person name="Liu D.Y."/>
            <person name="Cavanagh H."/>
            <person name="Bos A."/>
            <person name="Gray C.A."/>
            <person name="Murphy B.T."/>
            <person name="Linington R.G."/>
            <person name="Eustaquio A.S."/>
        </authorList>
    </citation>
    <scope>NUCLEOTIDE SEQUENCE [LARGE SCALE GENOMIC DNA]</scope>
    <source>
        <strain evidence="8 9">RL21-008-BIB-B</strain>
    </source>
</reference>
<evidence type="ECO:0000256" key="2">
    <source>
        <dbReference type="ARBA" id="ARBA00022801"/>
    </source>
</evidence>
<dbReference type="Gene3D" id="3.30.1220.10">
    <property type="entry name" value="CobW-like, C-terminal domain"/>
    <property type="match status" value="1"/>
</dbReference>
<comment type="catalytic activity">
    <reaction evidence="6">
        <text>GTP + H2O = GDP + phosphate + H(+)</text>
        <dbReference type="Rhea" id="RHEA:19669"/>
        <dbReference type="ChEBI" id="CHEBI:15377"/>
        <dbReference type="ChEBI" id="CHEBI:15378"/>
        <dbReference type="ChEBI" id="CHEBI:37565"/>
        <dbReference type="ChEBI" id="CHEBI:43474"/>
        <dbReference type="ChEBI" id="CHEBI:58189"/>
    </reaction>
    <physiologicalReaction direction="left-to-right" evidence="6">
        <dbReference type="Rhea" id="RHEA:19670"/>
    </physiologicalReaction>
</comment>
<evidence type="ECO:0000256" key="5">
    <source>
        <dbReference type="ARBA" id="ARBA00045658"/>
    </source>
</evidence>
<proteinExistence type="inferred from homology"/>
<dbReference type="Proteomes" id="UP001629214">
    <property type="component" value="Unassembled WGS sequence"/>
</dbReference>
<dbReference type="Pfam" id="PF02492">
    <property type="entry name" value="cobW"/>
    <property type="match status" value="1"/>
</dbReference>
<dbReference type="Gene3D" id="3.40.50.300">
    <property type="entry name" value="P-loop containing nucleotide triphosphate hydrolases"/>
    <property type="match status" value="1"/>
</dbReference>
<comment type="caution">
    <text evidence="8">The sequence shown here is derived from an EMBL/GenBank/DDBJ whole genome shotgun (WGS) entry which is preliminary data.</text>
</comment>
<evidence type="ECO:0000256" key="6">
    <source>
        <dbReference type="ARBA" id="ARBA00049117"/>
    </source>
</evidence>
<evidence type="ECO:0000313" key="8">
    <source>
        <dbReference type="EMBL" id="MFL9876930.1"/>
    </source>
</evidence>
<dbReference type="PANTHER" id="PTHR43603:SF1">
    <property type="entry name" value="ZINC-REGULATED GTPASE METALLOPROTEIN ACTIVATOR 1"/>
    <property type="match status" value="1"/>
</dbReference>
<evidence type="ECO:0000313" key="9">
    <source>
        <dbReference type="Proteomes" id="UP001629214"/>
    </source>
</evidence>
<feature type="domain" description="CobW C-terminal" evidence="7">
    <location>
        <begin position="272"/>
        <end position="387"/>
    </location>
</feature>